<evidence type="ECO:0000313" key="1">
    <source>
        <dbReference type="EMBL" id="MXQ80359.1"/>
    </source>
</evidence>
<sequence>MLVLDLNETAVLLPLKPGLTRVAETVSKFICYQGFGNGDIKRVRNTSPISAFRLLIMESRDHKFKYNGVIEQDATRSLLKKFPKNTYNKSIISTIDTSTFHSTFPVGTGPQEELMADKGRGAAMSSSCEPDLCLIFAMIYSLYHDDD</sequence>
<dbReference type="Proteomes" id="UP000322234">
    <property type="component" value="Unassembled WGS sequence"/>
</dbReference>
<name>A0A6B0QRM8_9CETA</name>
<dbReference type="EMBL" id="VBQZ03000004">
    <property type="protein sequence ID" value="MXQ80359.1"/>
    <property type="molecule type" value="Genomic_DNA"/>
</dbReference>
<dbReference type="AlphaFoldDB" id="A0A6B0QRM8"/>
<comment type="caution">
    <text evidence="1">The sequence shown here is derived from an EMBL/GenBank/DDBJ whole genome shotgun (WGS) entry which is preliminary data.</text>
</comment>
<evidence type="ECO:0000313" key="2">
    <source>
        <dbReference type="Proteomes" id="UP000322234"/>
    </source>
</evidence>
<organism evidence="1 2">
    <name type="scientific">Bos mutus</name>
    <name type="common">wild yak</name>
    <dbReference type="NCBI Taxonomy" id="72004"/>
    <lineage>
        <taxon>Eukaryota</taxon>
        <taxon>Metazoa</taxon>
        <taxon>Chordata</taxon>
        <taxon>Craniata</taxon>
        <taxon>Vertebrata</taxon>
        <taxon>Euteleostomi</taxon>
        <taxon>Mammalia</taxon>
        <taxon>Eutheria</taxon>
        <taxon>Laurasiatheria</taxon>
        <taxon>Artiodactyla</taxon>
        <taxon>Ruminantia</taxon>
        <taxon>Pecora</taxon>
        <taxon>Bovidae</taxon>
        <taxon>Bovinae</taxon>
        <taxon>Bos</taxon>
    </lineage>
</organism>
<reference evidence="1" key="1">
    <citation type="submission" date="2019-10" db="EMBL/GenBank/DDBJ databases">
        <title>The sequence and de novo assembly of the wild yak genome.</title>
        <authorList>
            <person name="Liu Y."/>
        </authorList>
    </citation>
    <scope>NUCLEOTIDE SEQUENCE [LARGE SCALE GENOMIC DNA]</scope>
    <source>
        <strain evidence="1">WY2019</strain>
    </source>
</reference>
<keyword evidence="2" id="KW-1185">Reference proteome</keyword>
<accession>A0A6B0QRM8</accession>
<protein>
    <submittedName>
        <fullName evidence="1">Uncharacterized protein</fullName>
    </submittedName>
</protein>
<proteinExistence type="predicted"/>
<gene>
    <name evidence="1" type="ORF">E5288_WYG006405</name>
</gene>